<proteinExistence type="predicted"/>
<evidence type="ECO:0000256" key="1">
    <source>
        <dbReference type="SAM" id="MobiDB-lite"/>
    </source>
</evidence>
<reference evidence="2" key="1">
    <citation type="journal article" date="2012" name="Proc. Natl. Acad. Sci. U.S.A.">
        <title>Antigenic diversity is generated by distinct evolutionary mechanisms in African trypanosome species.</title>
        <authorList>
            <person name="Jackson A.P."/>
            <person name="Berry A."/>
            <person name="Aslett M."/>
            <person name="Allison H.C."/>
            <person name="Burton P."/>
            <person name="Vavrova-Anderson J."/>
            <person name="Brown R."/>
            <person name="Browne H."/>
            <person name="Corton N."/>
            <person name="Hauser H."/>
            <person name="Gamble J."/>
            <person name="Gilderthorp R."/>
            <person name="Marcello L."/>
            <person name="McQuillan J."/>
            <person name="Otto T.D."/>
            <person name="Quail M.A."/>
            <person name="Sanders M.J."/>
            <person name="van Tonder A."/>
            <person name="Ginger M.L."/>
            <person name="Field M.C."/>
            <person name="Barry J.D."/>
            <person name="Hertz-Fowler C."/>
            <person name="Berriman M."/>
        </authorList>
    </citation>
    <scope>NUCLEOTIDE SEQUENCE</scope>
    <source>
        <strain evidence="2">IL3000</strain>
    </source>
</reference>
<protein>
    <submittedName>
        <fullName evidence="2">Uncharacterized protein</fullName>
    </submittedName>
</protein>
<accession>G0UJD6</accession>
<evidence type="ECO:0000313" key="2">
    <source>
        <dbReference type="EMBL" id="CCC89489.1"/>
    </source>
</evidence>
<organism evidence="2">
    <name type="scientific">Trypanosoma congolense (strain IL3000)</name>
    <dbReference type="NCBI Taxonomy" id="1068625"/>
    <lineage>
        <taxon>Eukaryota</taxon>
        <taxon>Discoba</taxon>
        <taxon>Euglenozoa</taxon>
        <taxon>Kinetoplastea</taxon>
        <taxon>Metakinetoplastina</taxon>
        <taxon>Trypanosomatida</taxon>
        <taxon>Trypanosomatidae</taxon>
        <taxon>Trypanosoma</taxon>
        <taxon>Nannomonas</taxon>
    </lineage>
</organism>
<name>G0UJD6_TRYCI</name>
<feature type="region of interest" description="Disordered" evidence="1">
    <location>
        <begin position="310"/>
        <end position="330"/>
    </location>
</feature>
<dbReference type="EMBL" id="HE575315">
    <property type="protein sequence ID" value="CCC89489.1"/>
    <property type="molecule type" value="Genomic_DNA"/>
</dbReference>
<sequence length="724" mass="81779">MMKRTRSYPVTHNGFKVEEETCQSPREVEKQGFVEQHQVLFELLRRTSLAEQTDSEIYEWLRDAHVWIGKYAQNVHFTAGSQAELRFLVLGVLETMPWWRLFTWSSVHKSIVTGEDGTQYEMRSIHRRHERIQLAFENVCLLLIGQSPHAVRGVLEVAMKPFRMRLPTIDGAAQRLPGNTIMRLMNAVATLYRSDVVLDVLHQCMRFLVPRWRWGERLHHRVCISLFLHLALETHIPVISTLGAGGYYARDGHRSSNGYCKEEFQGNIMEHHANFPSSREASLSNSDVGSKYRGGNRTFNDPHLHRMGAASNEVSRASNSDTELSDTGQSVVSTTMSDISRGASARHGGALNLDHCGAQDNRMLVYRSELIQFVLQWLLDLELSLHSHESESKVDMSRPQPSSSHRPETGKTTSIPFFVAKEIRPLEMTYVETLRECTCLVFNRLVGDLRSQQKVGVCGNNEWWRELLAFHINSVLTIECPIFLIYLAPSLALLGGEEDATDMIRKLLLLVTKGYQPVQQSGCRTSGNAGSARVRMAPPTVGQVMVPMSQRLRAALHIYPLCSFMSTGPCNLEEIQKQLQKHLCMELKKATDTPSTGSSSGGALQTSFNPLVQVLFAQYAALSELLGISGVEPISSIANNSRAVRALLDTYLTLEESEVFTRRLYESDGKITIETANKPTAIAKKSRFNLLKMQQAGLLYPDLMSNCPWDWKMYQKVERMSMRR</sequence>
<feature type="region of interest" description="Disordered" evidence="1">
    <location>
        <begin position="390"/>
        <end position="411"/>
    </location>
</feature>
<dbReference type="AlphaFoldDB" id="G0UJD6"/>
<feature type="compositionally biased region" description="Polar residues" evidence="1">
    <location>
        <begin position="312"/>
        <end position="330"/>
    </location>
</feature>
<dbReference type="VEuPathDB" id="TriTrypDB:TcIL3000_2_650"/>
<gene>
    <name evidence="2" type="ORF">TCIL3000_2_650</name>
</gene>
<feature type="compositionally biased region" description="Polar residues" evidence="1">
    <location>
        <begin position="399"/>
        <end position="411"/>
    </location>
</feature>